<dbReference type="EMBL" id="LAZR01000434">
    <property type="protein sequence ID" value="KKN69052.1"/>
    <property type="molecule type" value="Genomic_DNA"/>
</dbReference>
<gene>
    <name evidence="1" type="ORF">LCGC14_0445240</name>
</gene>
<evidence type="ECO:0000313" key="1">
    <source>
        <dbReference type="EMBL" id="KKN69052.1"/>
    </source>
</evidence>
<protein>
    <submittedName>
        <fullName evidence="1">Uncharacterized protein</fullName>
    </submittedName>
</protein>
<dbReference type="AlphaFoldDB" id="A0A0F9T2J1"/>
<sequence>MLSRYRRWASHRAWRWWAQGNESALPQLISAAPEELREYEGFSSQAPLQDVKGDRTITTYDVAGEVLLPMTRLLDCNCGYPDYRVPHDCPGHLTSKEAYLSRRYPDPREQ</sequence>
<accession>A0A0F9T2J1</accession>
<proteinExistence type="predicted"/>
<reference evidence="1" key="1">
    <citation type="journal article" date="2015" name="Nature">
        <title>Complex archaea that bridge the gap between prokaryotes and eukaryotes.</title>
        <authorList>
            <person name="Spang A."/>
            <person name="Saw J.H."/>
            <person name="Jorgensen S.L."/>
            <person name="Zaremba-Niedzwiedzka K."/>
            <person name="Martijn J."/>
            <person name="Lind A.E."/>
            <person name="van Eijk R."/>
            <person name="Schleper C."/>
            <person name="Guy L."/>
            <person name="Ettema T.J."/>
        </authorList>
    </citation>
    <scope>NUCLEOTIDE SEQUENCE</scope>
</reference>
<comment type="caution">
    <text evidence="1">The sequence shown here is derived from an EMBL/GenBank/DDBJ whole genome shotgun (WGS) entry which is preliminary data.</text>
</comment>
<name>A0A0F9T2J1_9ZZZZ</name>
<organism evidence="1">
    <name type="scientific">marine sediment metagenome</name>
    <dbReference type="NCBI Taxonomy" id="412755"/>
    <lineage>
        <taxon>unclassified sequences</taxon>
        <taxon>metagenomes</taxon>
        <taxon>ecological metagenomes</taxon>
    </lineage>
</organism>